<evidence type="ECO:0000256" key="1">
    <source>
        <dbReference type="SAM" id="MobiDB-lite"/>
    </source>
</evidence>
<evidence type="ECO:0000313" key="4">
    <source>
        <dbReference type="Proteomes" id="UP001497392"/>
    </source>
</evidence>
<protein>
    <submittedName>
        <fullName evidence="3">G3451 protein</fullName>
    </submittedName>
</protein>
<keyword evidence="2" id="KW-1133">Transmembrane helix</keyword>
<feature type="compositionally biased region" description="Low complexity" evidence="1">
    <location>
        <begin position="185"/>
        <end position="222"/>
    </location>
</feature>
<keyword evidence="4" id="KW-1185">Reference proteome</keyword>
<keyword evidence="2" id="KW-0472">Membrane</keyword>
<dbReference type="Proteomes" id="UP001497392">
    <property type="component" value="Unassembled WGS sequence"/>
</dbReference>
<feature type="compositionally biased region" description="Polar residues" evidence="1">
    <location>
        <begin position="223"/>
        <end position="232"/>
    </location>
</feature>
<gene>
    <name evidence="3" type="primary">g3451</name>
    <name evidence="3" type="ORF">VP750_LOCUS2945</name>
</gene>
<feature type="transmembrane region" description="Helical" evidence="2">
    <location>
        <begin position="104"/>
        <end position="122"/>
    </location>
</feature>
<organism evidence="3 4">
    <name type="scientific">Coccomyxa viridis</name>
    <dbReference type="NCBI Taxonomy" id="1274662"/>
    <lineage>
        <taxon>Eukaryota</taxon>
        <taxon>Viridiplantae</taxon>
        <taxon>Chlorophyta</taxon>
        <taxon>core chlorophytes</taxon>
        <taxon>Trebouxiophyceae</taxon>
        <taxon>Trebouxiophyceae incertae sedis</taxon>
        <taxon>Coccomyxaceae</taxon>
        <taxon>Coccomyxa</taxon>
    </lineage>
</organism>
<comment type="caution">
    <text evidence="3">The sequence shown here is derived from an EMBL/GenBank/DDBJ whole genome shotgun (WGS) entry which is preliminary data.</text>
</comment>
<keyword evidence="2" id="KW-0812">Transmembrane</keyword>
<evidence type="ECO:0000256" key="2">
    <source>
        <dbReference type="SAM" id="Phobius"/>
    </source>
</evidence>
<proteinExistence type="predicted"/>
<feature type="region of interest" description="Disordered" evidence="1">
    <location>
        <begin position="173"/>
        <end position="271"/>
    </location>
</feature>
<dbReference type="EMBL" id="CAXHTA020000005">
    <property type="protein sequence ID" value="CAL5221286.1"/>
    <property type="molecule type" value="Genomic_DNA"/>
</dbReference>
<reference evidence="3 4" key="1">
    <citation type="submission" date="2024-06" db="EMBL/GenBank/DDBJ databases">
        <authorList>
            <person name="Kraege A."/>
            <person name="Thomma B."/>
        </authorList>
    </citation>
    <scope>NUCLEOTIDE SEQUENCE [LARGE SCALE GENOMIC DNA]</scope>
</reference>
<evidence type="ECO:0000313" key="3">
    <source>
        <dbReference type="EMBL" id="CAL5221286.1"/>
    </source>
</evidence>
<sequence length="271" mass="29024">MTAMLNTSTLPGNPSLRCCCHQLRDAQKFDSIRRAPQLIRCSARQPEEAFRTRRPLALGFAALVAAGLTQFCPPAYAELETVPAASVTAVAKPIKEQKVDKEKVWLIFILGAAGLFGGTLLLENNERFFPAIYKANLAMSQAKKAMKAKTKVQEAIDVDGGERVQSAVEAGLLSASRREVPQEGASRSSAPSQSSSQEEASVQQQQQGSPSSSAPAEAELQQTSDEQLQAAIQQLRIKQADSDPGHAEGTNGSKTRESRAVTADTPTSKQS</sequence>
<name>A0ABP1FQR4_9CHLO</name>
<accession>A0ABP1FQR4</accession>